<evidence type="ECO:0000256" key="1">
    <source>
        <dbReference type="SAM" id="Phobius"/>
    </source>
</evidence>
<keyword evidence="1" id="KW-1133">Transmembrane helix</keyword>
<dbReference type="EMBL" id="VSSQ01030558">
    <property type="protein sequence ID" value="MPM81122.1"/>
    <property type="molecule type" value="Genomic_DNA"/>
</dbReference>
<organism evidence="2">
    <name type="scientific">bioreactor metagenome</name>
    <dbReference type="NCBI Taxonomy" id="1076179"/>
    <lineage>
        <taxon>unclassified sequences</taxon>
        <taxon>metagenomes</taxon>
        <taxon>ecological metagenomes</taxon>
    </lineage>
</organism>
<feature type="transmembrane region" description="Helical" evidence="1">
    <location>
        <begin position="50"/>
        <end position="73"/>
    </location>
</feature>
<evidence type="ECO:0000313" key="2">
    <source>
        <dbReference type="EMBL" id="MPM81122.1"/>
    </source>
</evidence>
<dbReference type="AlphaFoldDB" id="A0A645CWP5"/>
<name>A0A645CWP5_9ZZZZ</name>
<comment type="caution">
    <text evidence="2">The sequence shown here is derived from an EMBL/GenBank/DDBJ whole genome shotgun (WGS) entry which is preliminary data.</text>
</comment>
<gene>
    <name evidence="2" type="ORF">SDC9_128174</name>
</gene>
<accession>A0A645CWP5</accession>
<reference evidence="2" key="1">
    <citation type="submission" date="2019-08" db="EMBL/GenBank/DDBJ databases">
        <authorList>
            <person name="Kucharzyk K."/>
            <person name="Murdoch R.W."/>
            <person name="Higgins S."/>
            <person name="Loffler F."/>
        </authorList>
    </citation>
    <scope>NUCLEOTIDE SEQUENCE</scope>
</reference>
<proteinExistence type="predicted"/>
<sequence length="78" mass="9442">MRKLSYILDSSYLLNYLDYFDKYHNLVQTVYRNDLLLELDFHSCDYPISFLKTIACIVALIGYFVSNWINYFIKIYMC</sequence>
<keyword evidence="1" id="KW-0472">Membrane</keyword>
<protein>
    <submittedName>
        <fullName evidence="2">Uncharacterized protein</fullName>
    </submittedName>
</protein>
<keyword evidence="1" id="KW-0812">Transmembrane</keyword>